<comment type="caution">
    <text evidence="1">The sequence shown here is derived from an EMBL/GenBank/DDBJ whole genome shotgun (WGS) entry which is preliminary data.</text>
</comment>
<proteinExistence type="predicted"/>
<reference evidence="2" key="1">
    <citation type="submission" date="2012-02" db="EMBL/GenBank/DDBJ databases">
        <title>Genome sequencing of Giardia lamblia Genotypes A2 and B isolates (DH and GS) and comparative analysis with the genomes of Genotypes A1 and E (WB and Pig).</title>
        <authorList>
            <person name="Adam R."/>
            <person name="Dahlstrom E."/>
            <person name="Martens C."/>
            <person name="Bruno D."/>
            <person name="Barbian K."/>
            <person name="Porcella S.F."/>
            <person name="Nash T."/>
        </authorList>
    </citation>
    <scope>NUCLEOTIDE SEQUENCE</scope>
    <source>
        <strain evidence="2">DH</strain>
    </source>
</reference>
<evidence type="ECO:0000313" key="2">
    <source>
        <dbReference type="Proteomes" id="UP000018320"/>
    </source>
</evidence>
<dbReference type="SUPFAM" id="SSF57184">
    <property type="entry name" value="Growth factor receptor domain"/>
    <property type="match status" value="1"/>
</dbReference>
<gene>
    <name evidence="1" type="ORF">DHA2_153189</name>
</gene>
<organism evidence="1 2">
    <name type="scientific">Giardia intestinalis</name>
    <name type="common">Giardia lamblia</name>
    <dbReference type="NCBI Taxonomy" id="5741"/>
    <lineage>
        <taxon>Eukaryota</taxon>
        <taxon>Metamonada</taxon>
        <taxon>Diplomonadida</taxon>
        <taxon>Hexamitidae</taxon>
        <taxon>Giardiinae</taxon>
        <taxon>Giardia</taxon>
    </lineage>
</organism>
<dbReference type="Gene3D" id="2.10.220.10">
    <property type="entry name" value="Hormone Receptor, Insulin-like Growth Factor Receptor 1, Chain A, domain 2"/>
    <property type="match status" value="1"/>
</dbReference>
<feature type="non-terminal residue" evidence="1">
    <location>
        <position position="1"/>
    </location>
</feature>
<protein>
    <submittedName>
        <fullName evidence="1">Molecular chaperone, DnaJ family protein</fullName>
    </submittedName>
</protein>
<evidence type="ECO:0000313" key="1">
    <source>
        <dbReference type="EMBL" id="ESU36262.1"/>
    </source>
</evidence>
<dbReference type="VEuPathDB" id="GiardiaDB:DHA2_153189"/>
<accession>V6TCY1</accession>
<reference evidence="1 2" key="2">
    <citation type="journal article" date="2013" name="Genome Biol. Evol.">
        <title>Genome sequencing of Giardia lamblia genotypes A2 and B isolates (DH and GS) and comparative analysis with the genomes of genotypes A1 and E (WB and Pig).</title>
        <authorList>
            <person name="Adam R.D."/>
            <person name="Dahlstrom E.W."/>
            <person name="Martens C.A."/>
            <person name="Bruno D.P."/>
            <person name="Barbian K.D."/>
            <person name="Ricklefs S.M."/>
            <person name="Hernandez M.M."/>
            <person name="Narla N.P."/>
            <person name="Patel R.B."/>
            <person name="Porcella S.F."/>
            <person name="Nash T.E."/>
        </authorList>
    </citation>
    <scope>NUCLEOTIDE SEQUENCE [LARGE SCALE GENOMIC DNA]</scope>
    <source>
        <strain evidence="1 2">DH</strain>
    </source>
</reference>
<name>V6TCY1_GIAIN</name>
<dbReference type="Proteomes" id="UP000018320">
    <property type="component" value="Unassembled WGS sequence"/>
</dbReference>
<dbReference type="EMBL" id="AHGT01000052">
    <property type="protein sequence ID" value="ESU36262.1"/>
    <property type="molecule type" value="Genomic_DNA"/>
</dbReference>
<dbReference type="VEuPathDB" id="GiardiaDB:GL50803_00114089"/>
<dbReference type="AlphaFoldDB" id="V6TCY1"/>
<sequence length="273" mass="29399">VDGYYADGDACLPCATPGCKTCGRTSFCTECAGELFVSLDGQSCLEECTGDKVVGEVSGGVRRCWCERGFLPAPDRSGCVPAAECPPDMPSCAACDESGRCLLCAASNHNIQVDQRTCAEGCKRRASPSQGLCMCEIDAVLRRASASRPRSWPRRGRRSQGAGPAFSLLPSWPASAAGGSFVEERRIGATSNARFIVLSLRGGATPVPIVCMRRMVKNQNKVIQEAEGEKEHNLRVLCSIEDLLINSVKTFICLLPSTRYSRLKIDTKEVSIH</sequence>
<dbReference type="InterPro" id="IPR009030">
    <property type="entry name" value="Growth_fac_rcpt_cys_sf"/>
</dbReference>